<evidence type="ECO:0008006" key="3">
    <source>
        <dbReference type="Google" id="ProtNLM"/>
    </source>
</evidence>
<evidence type="ECO:0000313" key="2">
    <source>
        <dbReference type="Proteomes" id="UP000288361"/>
    </source>
</evidence>
<proteinExistence type="predicted"/>
<comment type="caution">
    <text evidence="1">The sequence shown here is derived from an EMBL/GenBank/DDBJ whole genome shotgun (WGS) entry which is preliminary data.</text>
</comment>
<reference evidence="1 2" key="1">
    <citation type="journal article" date="2011" name="Front. Microbiol.">
        <title>Genomic signatures of strain selection and enhancement in Bacillus atrophaeus var. globigii, a historical biowarfare simulant.</title>
        <authorList>
            <person name="Gibbons H.S."/>
            <person name="Broomall S.M."/>
            <person name="McNew L.A."/>
            <person name="Daligault H."/>
            <person name="Chapman C."/>
            <person name="Bruce D."/>
            <person name="Karavis M."/>
            <person name="Krepps M."/>
            <person name="McGregor P.A."/>
            <person name="Hong C."/>
            <person name="Park K.H."/>
            <person name="Akmal A."/>
            <person name="Feldman A."/>
            <person name="Lin J.S."/>
            <person name="Chang W.E."/>
            <person name="Higgs B.W."/>
            <person name="Demirev P."/>
            <person name="Lindquist J."/>
            <person name="Liem A."/>
            <person name="Fochler E."/>
            <person name="Read T.D."/>
            <person name="Tapia R."/>
            <person name="Johnson S."/>
            <person name="Bishop-Lilly K.A."/>
            <person name="Detter C."/>
            <person name="Han C."/>
            <person name="Sozhamannan S."/>
            <person name="Rosenzweig C.N."/>
            <person name="Skowronski E.W."/>
        </authorList>
    </citation>
    <scope>NUCLEOTIDE SEQUENCE [LARGE SCALE GENOMIC DNA]</scope>
    <source>
        <strain evidence="1 2">TPS4-2</strain>
    </source>
</reference>
<dbReference type="RefSeq" id="WP_126751252.1">
    <property type="nucleotide sequence ID" value="NZ_JBHUMT010000016.1"/>
</dbReference>
<dbReference type="InterPro" id="IPR027396">
    <property type="entry name" value="DsrEFH-like"/>
</dbReference>
<dbReference type="EMBL" id="PIQA01000001">
    <property type="protein sequence ID" value="RUO67593.1"/>
    <property type="molecule type" value="Genomic_DNA"/>
</dbReference>
<protein>
    <recommendedName>
        <fullName evidence="3">Sulfurtransferase complex subunit TusB</fullName>
    </recommendedName>
</protein>
<name>A0A432YW90_9GAMM</name>
<dbReference type="Proteomes" id="UP000288361">
    <property type="component" value="Unassembled WGS sequence"/>
</dbReference>
<sequence>MKTLHWIRDNSLSAWLEMHSHLLGQDDAFLVSEQALKTLPDSSPVAQTVYARKSDIEISKATEPNYLVVKSDEEWVELVLSFQQQMTW</sequence>
<organism evidence="1 2">
    <name type="scientific">Idiomarina piscisalsi</name>
    <dbReference type="NCBI Taxonomy" id="1096243"/>
    <lineage>
        <taxon>Bacteria</taxon>
        <taxon>Pseudomonadati</taxon>
        <taxon>Pseudomonadota</taxon>
        <taxon>Gammaproteobacteria</taxon>
        <taxon>Alteromonadales</taxon>
        <taxon>Idiomarinaceae</taxon>
        <taxon>Idiomarina</taxon>
    </lineage>
</organism>
<gene>
    <name evidence="1" type="ORF">CWI73_01630</name>
</gene>
<accession>A0A432YW90</accession>
<dbReference type="AlphaFoldDB" id="A0A432YW90"/>
<dbReference type="SUPFAM" id="SSF75169">
    <property type="entry name" value="DsrEFH-like"/>
    <property type="match status" value="1"/>
</dbReference>
<evidence type="ECO:0000313" key="1">
    <source>
        <dbReference type="EMBL" id="RUO67593.1"/>
    </source>
</evidence>